<dbReference type="EMBL" id="QTJU01000005">
    <property type="protein sequence ID" value="RFM27266.1"/>
    <property type="molecule type" value="Genomic_DNA"/>
</dbReference>
<evidence type="ECO:0000313" key="1">
    <source>
        <dbReference type="EMBL" id="RFM27266.1"/>
    </source>
</evidence>
<dbReference type="RefSeq" id="WP_116848023.1">
    <property type="nucleotide sequence ID" value="NZ_QTJU01000005.1"/>
</dbReference>
<dbReference type="AlphaFoldDB" id="A0A3E1NH31"/>
<name>A0A3E1NH31_9BACT</name>
<accession>A0A3E1NH31</accession>
<evidence type="ECO:0000313" key="2">
    <source>
        <dbReference type="Proteomes" id="UP000261284"/>
    </source>
</evidence>
<keyword evidence="2" id="KW-1185">Reference proteome</keyword>
<gene>
    <name evidence="1" type="ORF">DXN05_14635</name>
</gene>
<proteinExistence type="predicted"/>
<dbReference type="Proteomes" id="UP000261284">
    <property type="component" value="Unassembled WGS sequence"/>
</dbReference>
<protein>
    <submittedName>
        <fullName evidence="1">Uncharacterized protein</fullName>
    </submittedName>
</protein>
<organism evidence="1 2">
    <name type="scientific">Deminuibacter soli</name>
    <dbReference type="NCBI Taxonomy" id="2291815"/>
    <lineage>
        <taxon>Bacteria</taxon>
        <taxon>Pseudomonadati</taxon>
        <taxon>Bacteroidota</taxon>
        <taxon>Chitinophagia</taxon>
        <taxon>Chitinophagales</taxon>
        <taxon>Chitinophagaceae</taxon>
        <taxon>Deminuibacter</taxon>
    </lineage>
</organism>
<sequence length="59" mass="6800">MTGKKQYYQLDNIGFIGTQQKKSEADIKKDIELTVQFIKKRKAEQRTPPATITRATKSK</sequence>
<comment type="caution">
    <text evidence="1">The sequence shown here is derived from an EMBL/GenBank/DDBJ whole genome shotgun (WGS) entry which is preliminary data.</text>
</comment>
<reference evidence="1 2" key="1">
    <citation type="submission" date="2018-08" db="EMBL/GenBank/DDBJ databases">
        <title>Chitinophagaceae sp. K23C18032701, a novel bacterium isolated from forest soil.</title>
        <authorList>
            <person name="Wang C."/>
        </authorList>
    </citation>
    <scope>NUCLEOTIDE SEQUENCE [LARGE SCALE GENOMIC DNA]</scope>
    <source>
        <strain evidence="1 2">K23C18032701</strain>
    </source>
</reference>